<dbReference type="Pfam" id="PF13007">
    <property type="entry name" value="LZ_Tnp_IS66"/>
    <property type="match status" value="1"/>
</dbReference>
<evidence type="ECO:0000259" key="2">
    <source>
        <dbReference type="Pfam" id="PF13007"/>
    </source>
</evidence>
<accession>A0A923NEC5</accession>
<dbReference type="Proteomes" id="UP000644115">
    <property type="component" value="Unassembled WGS sequence"/>
</dbReference>
<name>A0A923NEC5_9FIRM</name>
<dbReference type="EMBL" id="JACRWC010000024">
    <property type="protein sequence ID" value="MBC5998640.1"/>
    <property type="molecule type" value="Genomic_DNA"/>
</dbReference>
<keyword evidence="4" id="KW-1185">Reference proteome</keyword>
<gene>
    <name evidence="3" type="ORF">H8876_01205</name>
</gene>
<dbReference type="RefSeq" id="WP_283241720.1">
    <property type="nucleotide sequence ID" value="NZ_JACRWC010000024.1"/>
</dbReference>
<reference evidence="3" key="1">
    <citation type="submission" date="2020-08" db="EMBL/GenBank/DDBJ databases">
        <authorList>
            <person name="Liu C."/>
            <person name="Sun Q."/>
        </authorList>
    </citation>
    <scope>NUCLEOTIDE SEQUENCE</scope>
    <source>
        <strain evidence="3">BX16</strain>
    </source>
</reference>
<evidence type="ECO:0000256" key="1">
    <source>
        <dbReference type="SAM" id="MobiDB-lite"/>
    </source>
</evidence>
<dbReference type="AlphaFoldDB" id="A0A923NEC5"/>
<sequence>MQEQFNLLQQKRFGVSSEKDMTDGDQMSLFNEAEWTADEADGQIPEPDMAKVAPPKKTKTKGGKLRMVSGLPKETIDFKLSKEEQICPECGEKLTEVRKTIAVADACKAADCILNKKKCTVLSLS</sequence>
<proteinExistence type="predicted"/>
<comment type="caution">
    <text evidence="3">The sequence shown here is derived from an EMBL/GenBank/DDBJ whole genome shotgun (WGS) entry which is preliminary data.</text>
</comment>
<protein>
    <recommendedName>
        <fullName evidence="2">Transposase TnpC homeodomain domain-containing protein</fullName>
    </recommendedName>
</protein>
<feature type="region of interest" description="Disordered" evidence="1">
    <location>
        <begin position="39"/>
        <end position="65"/>
    </location>
</feature>
<feature type="domain" description="Transposase TnpC homeodomain" evidence="2">
    <location>
        <begin position="2"/>
        <end position="76"/>
    </location>
</feature>
<organism evidence="3 4">
    <name type="scientific">Lentihominibacter faecis</name>
    <dbReference type="NCBI Taxonomy" id="2764712"/>
    <lineage>
        <taxon>Bacteria</taxon>
        <taxon>Bacillati</taxon>
        <taxon>Bacillota</taxon>
        <taxon>Clostridia</taxon>
        <taxon>Peptostreptococcales</taxon>
        <taxon>Anaerovoracaceae</taxon>
        <taxon>Lentihominibacter</taxon>
    </lineage>
</organism>
<evidence type="ECO:0000313" key="4">
    <source>
        <dbReference type="Proteomes" id="UP000644115"/>
    </source>
</evidence>
<evidence type="ECO:0000313" key="3">
    <source>
        <dbReference type="EMBL" id="MBC5998640.1"/>
    </source>
</evidence>
<dbReference type="InterPro" id="IPR024463">
    <property type="entry name" value="Transposase_TnpC_homeodom"/>
</dbReference>
<feature type="compositionally biased region" description="Basic residues" evidence="1">
    <location>
        <begin position="54"/>
        <end position="64"/>
    </location>
</feature>